<evidence type="ECO:0000313" key="2">
    <source>
        <dbReference type="EMBL" id="UNI13970.1"/>
    </source>
</evidence>
<dbReference type="EMBL" id="CP086354">
    <property type="protein sequence ID" value="UNI13970.1"/>
    <property type="molecule type" value="Genomic_DNA"/>
</dbReference>
<dbReference type="AlphaFoldDB" id="A0A9Q8V5P8"/>
<sequence>MKHDRAGGGMEDAPTEDTRPEEDDACHAYTRTSSDEILEPSISSGMRLGRLRAAQLPQCNHPRVLSLMTFTIMMQPMPCDCAGQGGFLAGRAKPVNPALA</sequence>
<feature type="compositionally biased region" description="Acidic residues" evidence="1">
    <location>
        <begin position="13"/>
        <end position="24"/>
    </location>
</feature>
<dbReference type="GeneID" id="72062620"/>
<keyword evidence="3" id="KW-1185">Reference proteome</keyword>
<feature type="region of interest" description="Disordered" evidence="1">
    <location>
        <begin position="1"/>
        <end position="34"/>
    </location>
</feature>
<evidence type="ECO:0000313" key="3">
    <source>
        <dbReference type="Proteomes" id="UP000829364"/>
    </source>
</evidence>
<evidence type="ECO:0000256" key="1">
    <source>
        <dbReference type="SAM" id="MobiDB-lite"/>
    </source>
</evidence>
<protein>
    <submittedName>
        <fullName evidence="2">Uncharacterized protein</fullName>
    </submittedName>
</protein>
<name>A0A9Q8V5P8_9HYPO</name>
<organism evidence="2 3">
    <name type="scientific">Purpureocillium takamizusanense</name>
    <dbReference type="NCBI Taxonomy" id="2060973"/>
    <lineage>
        <taxon>Eukaryota</taxon>
        <taxon>Fungi</taxon>
        <taxon>Dikarya</taxon>
        <taxon>Ascomycota</taxon>
        <taxon>Pezizomycotina</taxon>
        <taxon>Sordariomycetes</taxon>
        <taxon>Hypocreomycetidae</taxon>
        <taxon>Hypocreales</taxon>
        <taxon>Ophiocordycipitaceae</taxon>
        <taxon>Purpureocillium</taxon>
    </lineage>
</organism>
<dbReference type="KEGG" id="ptkz:JDV02_000655"/>
<accession>A0A9Q8V5P8</accession>
<reference evidence="2" key="1">
    <citation type="submission" date="2021-11" db="EMBL/GenBank/DDBJ databases">
        <title>Purpureocillium_takamizusanense_genome.</title>
        <authorList>
            <person name="Nguyen N.-H."/>
        </authorList>
    </citation>
    <scope>NUCLEOTIDE SEQUENCE</scope>
    <source>
        <strain evidence="2">PT3</strain>
    </source>
</reference>
<dbReference type="RefSeq" id="XP_047837451.1">
    <property type="nucleotide sequence ID" value="XM_047981491.1"/>
</dbReference>
<proteinExistence type="predicted"/>
<gene>
    <name evidence="2" type="ORF">JDV02_000655</name>
</gene>
<dbReference type="Proteomes" id="UP000829364">
    <property type="component" value="Chromosome 1"/>
</dbReference>